<accession>A0A1G4BS69</accession>
<dbReference type="OrthoDB" id="10503049at2759"/>
<keyword evidence="2" id="KW-1185">Reference proteome</keyword>
<protein>
    <submittedName>
        <fullName evidence="1">KH domain-containing protein</fullName>
    </submittedName>
</protein>
<comment type="caution">
    <text evidence="1">The sequence shown here is derived from an EMBL/GenBank/DDBJ whole genome shotgun (WGS) entry which is preliminary data.</text>
</comment>
<dbReference type="STRING" id="1209926.A0A1G4BS69"/>
<proteinExistence type="predicted"/>
<evidence type="ECO:0000313" key="1">
    <source>
        <dbReference type="EMBL" id="OHF04274.1"/>
    </source>
</evidence>
<organism evidence="1 2">
    <name type="scientific">Colletotrichum orchidophilum</name>
    <dbReference type="NCBI Taxonomy" id="1209926"/>
    <lineage>
        <taxon>Eukaryota</taxon>
        <taxon>Fungi</taxon>
        <taxon>Dikarya</taxon>
        <taxon>Ascomycota</taxon>
        <taxon>Pezizomycotina</taxon>
        <taxon>Sordariomycetes</taxon>
        <taxon>Hypocreomycetidae</taxon>
        <taxon>Glomerellales</taxon>
        <taxon>Glomerellaceae</taxon>
        <taxon>Colletotrichum</taxon>
    </lineage>
</organism>
<dbReference type="AlphaFoldDB" id="A0A1G4BS69"/>
<dbReference type="GO" id="GO:0003723">
    <property type="term" value="F:RNA binding"/>
    <property type="evidence" value="ECO:0007669"/>
    <property type="project" value="InterPro"/>
</dbReference>
<dbReference type="Gene3D" id="3.30.1370.10">
    <property type="entry name" value="K Homology domain, type 1"/>
    <property type="match status" value="1"/>
</dbReference>
<dbReference type="EMBL" id="MJBS01000003">
    <property type="protein sequence ID" value="OHF04274.1"/>
    <property type="molecule type" value="Genomic_DNA"/>
</dbReference>
<dbReference type="GeneID" id="34553780"/>
<reference evidence="1 2" key="1">
    <citation type="submission" date="2016-09" db="EMBL/GenBank/DDBJ databases">
        <authorList>
            <person name="Capua I."/>
            <person name="De Benedictis P."/>
            <person name="Joannis T."/>
            <person name="Lombin L.H."/>
            <person name="Cattoli G."/>
        </authorList>
    </citation>
    <scope>NUCLEOTIDE SEQUENCE [LARGE SCALE GENOMIC DNA]</scope>
    <source>
        <strain evidence="1 2">IMI 309357</strain>
    </source>
</reference>
<dbReference type="RefSeq" id="XP_022481409.1">
    <property type="nucleotide sequence ID" value="XM_022612270.1"/>
</dbReference>
<dbReference type="InterPro" id="IPR036612">
    <property type="entry name" value="KH_dom_type_1_sf"/>
</dbReference>
<sequence>MIPSASSGVGTIAKLPNDAVGIIDDFNLWLAPNVTADRDVNNRIRRTLLGVDGINHGFALRAGDNFVCAPKRPSIEYKYQQRSCKVLGDNDFCDGSGVRMVAQREMLPQSTERIVEVQGTPEGIKGAIWEICKCLIDDWHRGTGTVLHNPGQRSKISQGVSDAKRMDWNGSLEGKTPGDPWYQSYALSTLKS</sequence>
<evidence type="ECO:0000313" key="2">
    <source>
        <dbReference type="Proteomes" id="UP000176998"/>
    </source>
</evidence>
<dbReference type="Proteomes" id="UP000176998">
    <property type="component" value="Unassembled WGS sequence"/>
</dbReference>
<name>A0A1G4BS69_9PEZI</name>
<gene>
    <name evidence="1" type="ORF">CORC01_00613</name>
</gene>
<dbReference type="SUPFAM" id="SSF54791">
    <property type="entry name" value="Eukaryotic type KH-domain (KH-domain type I)"/>
    <property type="match status" value="1"/>
</dbReference>